<evidence type="ECO:0000256" key="2">
    <source>
        <dbReference type="SAM" id="Phobius"/>
    </source>
</evidence>
<evidence type="ECO:0000256" key="3">
    <source>
        <dbReference type="SAM" id="SignalP"/>
    </source>
</evidence>
<dbReference type="GO" id="GO:0042289">
    <property type="term" value="F:MHC class II protein binding"/>
    <property type="evidence" value="ECO:0007669"/>
    <property type="project" value="TreeGrafter"/>
</dbReference>
<feature type="domain" description="Ig-like" evidence="4">
    <location>
        <begin position="32"/>
        <end position="125"/>
    </location>
</feature>
<dbReference type="PANTHER" id="PTHR11422">
    <property type="entry name" value="T-CELL SURFACE GLYCOPROTEIN CD4"/>
    <property type="match status" value="1"/>
</dbReference>
<dbReference type="InterPro" id="IPR007110">
    <property type="entry name" value="Ig-like_dom"/>
</dbReference>
<dbReference type="GO" id="GO:0045121">
    <property type="term" value="C:membrane raft"/>
    <property type="evidence" value="ECO:0007669"/>
    <property type="project" value="TreeGrafter"/>
</dbReference>
<comment type="caution">
    <text evidence="5">The sequence shown here is derived from an EMBL/GenBank/DDBJ whole genome shotgun (WGS) entry which is preliminary data.</text>
</comment>
<reference evidence="5 6" key="1">
    <citation type="submission" date="2024-01" db="EMBL/GenBank/DDBJ databases">
        <authorList>
            <person name="Alioto T."/>
            <person name="Alioto T."/>
            <person name="Gomez Garrido J."/>
        </authorList>
    </citation>
    <scope>NUCLEOTIDE SEQUENCE [LARGE SCALE GENOMIC DNA]</scope>
</reference>
<dbReference type="GO" id="GO:0035723">
    <property type="term" value="P:interleukin-15-mediated signaling pathway"/>
    <property type="evidence" value="ECO:0007669"/>
    <property type="project" value="TreeGrafter"/>
</dbReference>
<keyword evidence="2" id="KW-0812">Transmembrane</keyword>
<dbReference type="PANTHER" id="PTHR11422:SF3">
    <property type="entry name" value="G6F-LIKE PROTEIN"/>
    <property type="match status" value="1"/>
</dbReference>
<dbReference type="GO" id="GO:0070374">
    <property type="term" value="P:positive regulation of ERK1 and ERK2 cascade"/>
    <property type="evidence" value="ECO:0007669"/>
    <property type="project" value="TreeGrafter"/>
</dbReference>
<accession>A0AAV1P365</accession>
<feature type="signal peptide" evidence="3">
    <location>
        <begin position="1"/>
        <end position="21"/>
    </location>
</feature>
<keyword evidence="2" id="KW-0472">Membrane</keyword>
<evidence type="ECO:0000313" key="5">
    <source>
        <dbReference type="EMBL" id="CAK6966277.1"/>
    </source>
</evidence>
<feature type="chain" id="PRO_5043763124" evidence="3">
    <location>
        <begin position="22"/>
        <end position="529"/>
    </location>
</feature>
<dbReference type="GO" id="GO:0009897">
    <property type="term" value="C:external side of plasma membrane"/>
    <property type="evidence" value="ECO:0007669"/>
    <property type="project" value="TreeGrafter"/>
</dbReference>
<name>A0AAV1P365_SCOSC</name>
<sequence>MESAFLTFILVISFAVFSSHCSITDWDDVVVAKKGKTITLVCVDTTLSGAININWRVKSLYADVWKLLLSAGEREAFSGGASKLSMHLIDPNFQVTGNFSLSFIPTMEDFGLYSCLIRHQKREMEKIILLAILTVTIVPPAPIPQHSTLRLIASVNPDNVISKITWAAPGDIFMKSEEKQNVGTVAKLPKVQISDNGPYVCMVHPRGNSSKPLFAFNVDVIVDADKVVSFTNITHGPMISNATQAQTLFHLTCPSVPGDYVLIYWQPPDTSSSMKLVFQYDRWRGSTLSTGQSKNFQLAGPPYNAEAWRFSFFLTPGLKEGGLYVCDVLLNDNAFSQWTELSVLKVKTSQTPSKLELICLYSQRSQVKRVVWKYQNESHQLRLLSTSPGRIITILPLPITSDTAGIYTCTLQLKNGQTVKATQAVTLPPEVKREEIVTTPSLHPSLSALLLLVPLVAVAVGVLLWRQKHISDRSIDRSLSFHSCEAENIYENPEDVRQAPPQDSVYMDLKPRGEDDVYKELERYEQCQS</sequence>
<dbReference type="Proteomes" id="UP001314229">
    <property type="component" value="Unassembled WGS sequence"/>
</dbReference>
<dbReference type="AlphaFoldDB" id="A0AAV1P365"/>
<evidence type="ECO:0000259" key="4">
    <source>
        <dbReference type="PROSITE" id="PS50835"/>
    </source>
</evidence>
<feature type="transmembrane region" description="Helical" evidence="2">
    <location>
        <begin position="446"/>
        <end position="465"/>
    </location>
</feature>
<feature type="region of interest" description="Disordered" evidence="1">
    <location>
        <begin position="492"/>
        <end position="511"/>
    </location>
</feature>
<keyword evidence="2" id="KW-1133">Transmembrane helix</keyword>
<dbReference type="EMBL" id="CAWUFR010000091">
    <property type="protein sequence ID" value="CAK6966277.1"/>
    <property type="molecule type" value="Genomic_DNA"/>
</dbReference>
<protein>
    <submittedName>
        <fullName evidence="5">G6f-like</fullName>
    </submittedName>
</protein>
<gene>
    <name evidence="5" type="ORF">FSCOSCO3_A008240</name>
</gene>
<dbReference type="GO" id="GO:1990782">
    <property type="term" value="F:protein tyrosine kinase binding"/>
    <property type="evidence" value="ECO:0007669"/>
    <property type="project" value="TreeGrafter"/>
</dbReference>
<dbReference type="PROSITE" id="PS50835">
    <property type="entry name" value="IG_LIKE"/>
    <property type="match status" value="2"/>
</dbReference>
<feature type="domain" description="Ig-like" evidence="4">
    <location>
        <begin position="353"/>
        <end position="426"/>
    </location>
</feature>
<keyword evidence="6" id="KW-1185">Reference proteome</keyword>
<dbReference type="GO" id="GO:0042110">
    <property type="term" value="P:T cell activation"/>
    <property type="evidence" value="ECO:0007669"/>
    <property type="project" value="TreeGrafter"/>
</dbReference>
<keyword evidence="3" id="KW-0732">Signal</keyword>
<evidence type="ECO:0000256" key="1">
    <source>
        <dbReference type="SAM" id="MobiDB-lite"/>
    </source>
</evidence>
<proteinExistence type="predicted"/>
<evidence type="ECO:0000313" key="6">
    <source>
        <dbReference type="Proteomes" id="UP001314229"/>
    </source>
</evidence>
<organism evidence="5 6">
    <name type="scientific">Scomber scombrus</name>
    <name type="common">Atlantic mackerel</name>
    <name type="synonym">Scomber vernalis</name>
    <dbReference type="NCBI Taxonomy" id="13677"/>
    <lineage>
        <taxon>Eukaryota</taxon>
        <taxon>Metazoa</taxon>
        <taxon>Chordata</taxon>
        <taxon>Craniata</taxon>
        <taxon>Vertebrata</taxon>
        <taxon>Euteleostomi</taxon>
        <taxon>Actinopterygii</taxon>
        <taxon>Neopterygii</taxon>
        <taxon>Teleostei</taxon>
        <taxon>Neoteleostei</taxon>
        <taxon>Acanthomorphata</taxon>
        <taxon>Pelagiaria</taxon>
        <taxon>Scombriformes</taxon>
        <taxon>Scombridae</taxon>
        <taxon>Scomber</taxon>
    </lineage>
</organism>